<dbReference type="EMBL" id="QJJU01000011">
    <property type="protein sequence ID" value="PXX07305.1"/>
    <property type="molecule type" value="Genomic_DNA"/>
</dbReference>
<evidence type="ECO:0000313" key="7">
    <source>
        <dbReference type="EMBL" id="PXX07305.1"/>
    </source>
</evidence>
<dbReference type="Proteomes" id="UP000247781">
    <property type="component" value="Unassembled WGS sequence"/>
</dbReference>
<dbReference type="OrthoDB" id="9811152at2"/>
<keyword evidence="4" id="KW-0238">DNA-binding</keyword>
<keyword evidence="2" id="KW-0805">Transcription regulation</keyword>
<dbReference type="CDD" id="cd06171">
    <property type="entry name" value="Sigma70_r4"/>
    <property type="match status" value="1"/>
</dbReference>
<dbReference type="Pfam" id="PF08281">
    <property type="entry name" value="Sigma70_r4_2"/>
    <property type="match status" value="1"/>
</dbReference>
<dbReference type="AlphaFoldDB" id="A0A318HRM2"/>
<proteinExistence type="inferred from homology"/>
<sequence length="97" mass="10929">MQRGETWDARERTNPDELNAARARLLIADALGQLSAEHRALIGHSYYLGWTTAQIADDLHVAEWFVKSRLHDALQALQRALELPQDCPDARDRALPG</sequence>
<evidence type="ECO:0000259" key="6">
    <source>
        <dbReference type="Pfam" id="PF08281"/>
    </source>
</evidence>
<dbReference type="GO" id="GO:0003677">
    <property type="term" value="F:DNA binding"/>
    <property type="evidence" value="ECO:0007669"/>
    <property type="project" value="UniProtKB-KW"/>
</dbReference>
<evidence type="ECO:0000256" key="3">
    <source>
        <dbReference type="ARBA" id="ARBA00023082"/>
    </source>
</evidence>
<dbReference type="Gene3D" id="1.10.10.10">
    <property type="entry name" value="Winged helix-like DNA-binding domain superfamily/Winged helix DNA-binding domain"/>
    <property type="match status" value="1"/>
</dbReference>
<name>A0A318HRM2_9MYCO</name>
<dbReference type="GO" id="GO:0006352">
    <property type="term" value="P:DNA-templated transcription initiation"/>
    <property type="evidence" value="ECO:0007669"/>
    <property type="project" value="InterPro"/>
</dbReference>
<organism evidence="7 8">
    <name type="scientific">Mycolicibacterium moriokaense</name>
    <dbReference type="NCBI Taxonomy" id="39691"/>
    <lineage>
        <taxon>Bacteria</taxon>
        <taxon>Bacillati</taxon>
        <taxon>Actinomycetota</taxon>
        <taxon>Actinomycetes</taxon>
        <taxon>Mycobacteriales</taxon>
        <taxon>Mycobacteriaceae</taxon>
        <taxon>Mycolicibacterium</taxon>
    </lineage>
</organism>
<evidence type="ECO:0000256" key="2">
    <source>
        <dbReference type="ARBA" id="ARBA00023015"/>
    </source>
</evidence>
<comment type="caution">
    <text evidence="7">The sequence shown here is derived from an EMBL/GenBank/DDBJ whole genome shotgun (WGS) entry which is preliminary data.</text>
</comment>
<reference evidence="7 8" key="2">
    <citation type="submission" date="2018-06" db="EMBL/GenBank/DDBJ databases">
        <title>Sequencing of bacterial isolates from soil warming experiment in Harvard Forest, Massachusetts, USA.</title>
        <authorList>
            <person name="Deangelis K.PhD."/>
        </authorList>
    </citation>
    <scope>NUCLEOTIDE SEQUENCE [LARGE SCALE GENOMIC DNA]</scope>
    <source>
        <strain evidence="7 8">GAS496</strain>
    </source>
</reference>
<keyword evidence="3" id="KW-0731">Sigma factor</keyword>
<evidence type="ECO:0000256" key="4">
    <source>
        <dbReference type="ARBA" id="ARBA00023125"/>
    </source>
</evidence>
<accession>A0A318HRM2</accession>
<dbReference type="InterPro" id="IPR036388">
    <property type="entry name" value="WH-like_DNA-bd_sf"/>
</dbReference>
<protein>
    <submittedName>
        <fullName evidence="7">RNA polymerase sigma factor (Sigma-70 family)</fullName>
    </submittedName>
</protein>
<feature type="domain" description="RNA polymerase sigma factor 70 region 4 type 2" evidence="6">
    <location>
        <begin position="25"/>
        <end position="77"/>
    </location>
</feature>
<keyword evidence="8" id="KW-1185">Reference proteome</keyword>
<reference evidence="8" key="1">
    <citation type="submission" date="2018-05" db="EMBL/GenBank/DDBJ databases">
        <authorList>
            <person name="Deangelis K."/>
            <person name="Huntemann M."/>
            <person name="Clum A."/>
            <person name="Pillay M."/>
            <person name="Palaniappan K."/>
            <person name="Varghese N."/>
            <person name="Mikhailova N."/>
            <person name="Stamatis D."/>
            <person name="Reddy T."/>
            <person name="Daum C."/>
            <person name="Shapiro N."/>
            <person name="Ivanova N."/>
            <person name="Kyrpides N."/>
            <person name="Woyke T."/>
        </authorList>
    </citation>
    <scope>NUCLEOTIDE SEQUENCE [LARGE SCALE GENOMIC DNA]</scope>
    <source>
        <strain evidence="8">GAS496</strain>
    </source>
</reference>
<dbReference type="InterPro" id="IPR013324">
    <property type="entry name" value="RNA_pol_sigma_r3/r4-like"/>
</dbReference>
<evidence type="ECO:0000256" key="1">
    <source>
        <dbReference type="ARBA" id="ARBA00010641"/>
    </source>
</evidence>
<dbReference type="GO" id="GO:0016987">
    <property type="term" value="F:sigma factor activity"/>
    <property type="evidence" value="ECO:0007669"/>
    <property type="project" value="UniProtKB-KW"/>
</dbReference>
<evidence type="ECO:0000256" key="5">
    <source>
        <dbReference type="ARBA" id="ARBA00023163"/>
    </source>
</evidence>
<dbReference type="InterPro" id="IPR013249">
    <property type="entry name" value="RNA_pol_sigma70_r4_t2"/>
</dbReference>
<evidence type="ECO:0000313" key="8">
    <source>
        <dbReference type="Proteomes" id="UP000247781"/>
    </source>
</evidence>
<keyword evidence="5" id="KW-0804">Transcription</keyword>
<gene>
    <name evidence="7" type="ORF">C8E89_11189</name>
</gene>
<comment type="similarity">
    <text evidence="1">Belongs to the sigma-70 factor family. ECF subfamily.</text>
</comment>
<dbReference type="SUPFAM" id="SSF88659">
    <property type="entry name" value="Sigma3 and sigma4 domains of RNA polymerase sigma factors"/>
    <property type="match status" value="1"/>
</dbReference>